<gene>
    <name evidence="1" type="ORF">OKIOD_LOCUS8544</name>
</gene>
<organism evidence="1 2">
    <name type="scientific">Oikopleura dioica</name>
    <name type="common">Tunicate</name>
    <dbReference type="NCBI Taxonomy" id="34765"/>
    <lineage>
        <taxon>Eukaryota</taxon>
        <taxon>Metazoa</taxon>
        <taxon>Chordata</taxon>
        <taxon>Tunicata</taxon>
        <taxon>Appendicularia</taxon>
        <taxon>Copelata</taxon>
        <taxon>Oikopleuridae</taxon>
        <taxon>Oikopleura</taxon>
    </lineage>
</organism>
<dbReference type="EMBL" id="OU015569">
    <property type="protein sequence ID" value="CAG5100406.1"/>
    <property type="molecule type" value="Genomic_DNA"/>
</dbReference>
<dbReference type="Proteomes" id="UP001158576">
    <property type="component" value="Chromosome XSR"/>
</dbReference>
<evidence type="ECO:0000313" key="2">
    <source>
        <dbReference type="Proteomes" id="UP001158576"/>
    </source>
</evidence>
<reference evidence="1 2" key="1">
    <citation type="submission" date="2021-04" db="EMBL/GenBank/DDBJ databases">
        <authorList>
            <person name="Bliznina A."/>
        </authorList>
    </citation>
    <scope>NUCLEOTIDE SEQUENCE [LARGE SCALE GENOMIC DNA]</scope>
</reference>
<accession>A0ABN7SS58</accession>
<evidence type="ECO:0000313" key="1">
    <source>
        <dbReference type="EMBL" id="CAG5100406.1"/>
    </source>
</evidence>
<name>A0ABN7SS58_OIKDI</name>
<keyword evidence="2" id="KW-1185">Reference proteome</keyword>
<sequence length="376" mass="43610">MTQRGVDEERMKGEKLKIVNRSVWNSLPQIAPGSSFSSKFGEVLFLMSGIQPIHFKQHIYKDEKKMIDMFKATMSENKLEKEETKAIARYLHLFSRGQISALSAALKLNKDLYTKPEDLPASTSDIAEIFNEPPPKQLPQSSRDSDDEYSCDFIIKKCKKKSFYERQKSKATVTINIGHALLVTLFFDADSLDEKNLELLPRYFVVYESFSDEDDEVTIVFEGFRNFYENNQGIAGMKKKMDELKKKKDSFKLFPFDDIVGKFSPYLKDSKNAAKFEKLRNLYRPMVSADHRVFQSSATKFGDLPENHRWTQKGFKTAMEKSVEWYQQHILGGKRFMTMGTERTTVEKQNDRLKELEDFEVAAEPIAKKKKTLPRE</sequence>
<protein>
    <submittedName>
        <fullName evidence="1">Oidioi.mRNA.OKI2018_I69.XSR.g16986.t1.cds</fullName>
    </submittedName>
</protein>
<proteinExistence type="predicted"/>